<dbReference type="GO" id="GO:0005536">
    <property type="term" value="F:D-glucose binding"/>
    <property type="evidence" value="ECO:0007669"/>
    <property type="project" value="InterPro"/>
</dbReference>
<dbReference type="GO" id="GO:0006096">
    <property type="term" value="P:glycolytic process"/>
    <property type="evidence" value="ECO:0007669"/>
    <property type="project" value="UniProtKB-UniPathway"/>
</dbReference>
<sequence length="461" mass="51205">METDTLFKQLENDFLLPTEKLKPIFNGFMNEYKVGLRTPSKGLATMIPSFVTKLPNGNERGTFLSLDLGGTNLRISAVELKGNGQVEVLELKRCPSIELKTGKGSVFFDWIADAVEELVTQKAKHLFTADQVTGKETLSLGVCWSFPVDQTSVARGTILRMGKGFTLEDTEGHDLADMFHEAFARKGLNVRVNAIMNDTVGTLVAHAYTNPRARIGLIFATGINGAYPEDVAAIEKLDPSLRRSYPEGTKMLINTEIDIFGNDSYLPLTKYDLILDNSHSQPKFQLYEKMMSGAYLGELTRLIALDFVKAGVLFEGVVPEGMEEPWSFPTKYMGMLERDATVNHETSLEILSNYHFANAPTLQDVAIMTRICRIVATRSASLAAVAIASMIEQQDLHRKSKNDIVVGINGSTYELYPFMEERVHRALREWFGLEISDRIRLEIARDGGSIGGALIAMLCRS</sequence>
<dbReference type="InterPro" id="IPR022672">
    <property type="entry name" value="Hexokinase_N"/>
</dbReference>
<dbReference type="GO" id="GO:0005524">
    <property type="term" value="F:ATP binding"/>
    <property type="evidence" value="ECO:0007669"/>
    <property type="project" value="UniProtKB-UniRule"/>
</dbReference>
<evidence type="ECO:0000256" key="1">
    <source>
        <dbReference type="ARBA" id="ARBA00009225"/>
    </source>
</evidence>
<dbReference type="AlphaFoldDB" id="A0A8H7BTU6"/>
<proteinExistence type="inferred from homology"/>
<evidence type="ECO:0000313" key="9">
    <source>
        <dbReference type="EMBL" id="KAF7727021.1"/>
    </source>
</evidence>
<comment type="caution">
    <text evidence="9">The sequence shown here is derived from an EMBL/GenBank/DDBJ whole genome shotgun (WGS) entry which is preliminary data.</text>
</comment>
<dbReference type="GO" id="GO:0005739">
    <property type="term" value="C:mitochondrion"/>
    <property type="evidence" value="ECO:0007669"/>
    <property type="project" value="TreeGrafter"/>
</dbReference>
<dbReference type="Proteomes" id="UP000605846">
    <property type="component" value="Unassembled WGS sequence"/>
</dbReference>
<keyword evidence="10" id="KW-1185">Reference proteome</keyword>
<dbReference type="OrthoDB" id="419537at2759"/>
<reference evidence="9" key="1">
    <citation type="submission" date="2020-01" db="EMBL/GenBank/DDBJ databases">
        <title>Genome Sequencing of Three Apophysomyces-Like Fungal Strains Confirms a Novel Fungal Genus in the Mucoromycota with divergent Burkholderia-like Endosymbiotic Bacteria.</title>
        <authorList>
            <person name="Stajich J.E."/>
            <person name="Macias A.M."/>
            <person name="Carter-House D."/>
            <person name="Lovett B."/>
            <person name="Kasson L.R."/>
            <person name="Berry K."/>
            <person name="Grigoriev I."/>
            <person name="Chang Y."/>
            <person name="Spatafora J."/>
            <person name="Kasson M.T."/>
        </authorList>
    </citation>
    <scope>NUCLEOTIDE SEQUENCE</scope>
    <source>
        <strain evidence="9">NRRL A-21654</strain>
    </source>
</reference>
<keyword evidence="4 6" id="KW-0418">Kinase</keyword>
<dbReference type="InterPro" id="IPR043129">
    <property type="entry name" value="ATPase_NBD"/>
</dbReference>
<feature type="domain" description="Hexokinase N-terminal" evidence="7">
    <location>
        <begin position="8"/>
        <end position="208"/>
    </location>
</feature>
<evidence type="ECO:0000259" key="7">
    <source>
        <dbReference type="Pfam" id="PF00349"/>
    </source>
</evidence>
<protein>
    <recommendedName>
        <fullName evidence="6">Phosphotransferase</fullName>
        <ecNumber evidence="6">2.7.1.-</ecNumber>
    </recommendedName>
</protein>
<dbReference type="GO" id="GO:0019158">
    <property type="term" value="F:mannokinase activity"/>
    <property type="evidence" value="ECO:0007669"/>
    <property type="project" value="TreeGrafter"/>
</dbReference>
<dbReference type="GO" id="GO:0001678">
    <property type="term" value="P:intracellular glucose homeostasis"/>
    <property type="evidence" value="ECO:0007669"/>
    <property type="project" value="InterPro"/>
</dbReference>
<feature type="domain" description="Hexokinase C-terminal" evidence="8">
    <location>
        <begin position="214"/>
        <end position="457"/>
    </location>
</feature>
<dbReference type="Gene3D" id="3.30.420.40">
    <property type="match status" value="1"/>
</dbReference>
<dbReference type="EC" id="2.7.1.-" evidence="6"/>
<evidence type="ECO:0000256" key="4">
    <source>
        <dbReference type="ARBA" id="ARBA00022777"/>
    </source>
</evidence>
<dbReference type="Pfam" id="PF03727">
    <property type="entry name" value="Hexokinase_2"/>
    <property type="match status" value="1"/>
</dbReference>
<dbReference type="UniPathway" id="UPA00109">
    <property type="reaction ID" value="UER00180"/>
</dbReference>
<dbReference type="GO" id="GO:0006006">
    <property type="term" value="P:glucose metabolic process"/>
    <property type="evidence" value="ECO:0007669"/>
    <property type="project" value="TreeGrafter"/>
</dbReference>
<comment type="similarity">
    <text evidence="1 6">Belongs to the hexokinase family.</text>
</comment>
<dbReference type="GO" id="GO:0008865">
    <property type="term" value="F:fructokinase activity"/>
    <property type="evidence" value="ECO:0007669"/>
    <property type="project" value="TreeGrafter"/>
</dbReference>
<dbReference type="InterPro" id="IPR001312">
    <property type="entry name" value="Hexokinase"/>
</dbReference>
<keyword evidence="5 6" id="KW-0067">ATP-binding</keyword>
<evidence type="ECO:0000256" key="3">
    <source>
        <dbReference type="ARBA" id="ARBA00022741"/>
    </source>
</evidence>
<dbReference type="PANTHER" id="PTHR19443">
    <property type="entry name" value="HEXOKINASE"/>
    <property type="match status" value="1"/>
</dbReference>
<dbReference type="PROSITE" id="PS51748">
    <property type="entry name" value="HEXOKINASE_2"/>
    <property type="match status" value="1"/>
</dbReference>
<evidence type="ECO:0000256" key="6">
    <source>
        <dbReference type="RuleBase" id="RU362007"/>
    </source>
</evidence>
<dbReference type="GO" id="GO:0004340">
    <property type="term" value="F:glucokinase activity"/>
    <property type="evidence" value="ECO:0007669"/>
    <property type="project" value="TreeGrafter"/>
</dbReference>
<dbReference type="GO" id="GO:0005829">
    <property type="term" value="C:cytosol"/>
    <property type="evidence" value="ECO:0007669"/>
    <property type="project" value="TreeGrafter"/>
</dbReference>
<accession>A0A8H7BTU6</accession>
<evidence type="ECO:0000256" key="2">
    <source>
        <dbReference type="ARBA" id="ARBA00022679"/>
    </source>
</evidence>
<dbReference type="GO" id="GO:0006013">
    <property type="term" value="P:mannose metabolic process"/>
    <property type="evidence" value="ECO:0007669"/>
    <property type="project" value="TreeGrafter"/>
</dbReference>
<dbReference type="Gene3D" id="3.40.367.20">
    <property type="match status" value="1"/>
</dbReference>
<dbReference type="Pfam" id="PF00349">
    <property type="entry name" value="Hexokinase_1"/>
    <property type="match status" value="1"/>
</dbReference>
<dbReference type="PRINTS" id="PR00475">
    <property type="entry name" value="HEXOKINASE"/>
</dbReference>
<gene>
    <name evidence="9" type="primary">GLK1_7</name>
    <name evidence="9" type="ORF">EC973_008135</name>
</gene>
<keyword evidence="2 6" id="KW-0808">Transferase</keyword>
<keyword evidence="6" id="KW-0324">Glycolysis</keyword>
<dbReference type="InterPro" id="IPR022673">
    <property type="entry name" value="Hexokinase_C"/>
</dbReference>
<keyword evidence="3 6" id="KW-0547">Nucleotide-binding</keyword>
<evidence type="ECO:0000256" key="5">
    <source>
        <dbReference type="ARBA" id="ARBA00022840"/>
    </source>
</evidence>
<organism evidence="9 10">
    <name type="scientific">Apophysomyces ossiformis</name>
    <dbReference type="NCBI Taxonomy" id="679940"/>
    <lineage>
        <taxon>Eukaryota</taxon>
        <taxon>Fungi</taxon>
        <taxon>Fungi incertae sedis</taxon>
        <taxon>Mucoromycota</taxon>
        <taxon>Mucoromycotina</taxon>
        <taxon>Mucoromycetes</taxon>
        <taxon>Mucorales</taxon>
        <taxon>Mucorineae</taxon>
        <taxon>Mucoraceae</taxon>
        <taxon>Apophysomyces</taxon>
    </lineage>
</organism>
<dbReference type="EMBL" id="JABAYA010000067">
    <property type="protein sequence ID" value="KAF7727021.1"/>
    <property type="molecule type" value="Genomic_DNA"/>
</dbReference>
<evidence type="ECO:0000259" key="8">
    <source>
        <dbReference type="Pfam" id="PF03727"/>
    </source>
</evidence>
<evidence type="ECO:0000313" key="10">
    <source>
        <dbReference type="Proteomes" id="UP000605846"/>
    </source>
</evidence>
<dbReference type="SUPFAM" id="SSF53067">
    <property type="entry name" value="Actin-like ATPase domain"/>
    <property type="match status" value="2"/>
</dbReference>
<name>A0A8H7BTU6_9FUNG</name>
<dbReference type="PANTHER" id="PTHR19443:SF24">
    <property type="entry name" value="PHOSPHOTRANSFERASE"/>
    <property type="match status" value="1"/>
</dbReference>